<dbReference type="CDD" id="cd02440">
    <property type="entry name" value="AdoMet_MTases"/>
    <property type="match status" value="1"/>
</dbReference>
<dbReference type="PANTHER" id="PTHR45581:SF3">
    <property type="entry name" value="METHYLTRANSFERASE DOMAIN-CONTAINING PROTEIN"/>
    <property type="match status" value="1"/>
</dbReference>
<dbReference type="SUPFAM" id="SSF53335">
    <property type="entry name" value="S-adenosyl-L-methionine-dependent methyltransferases"/>
    <property type="match status" value="1"/>
</dbReference>
<accession>A0AAN8EYX4</accession>
<keyword evidence="2" id="KW-0489">Methyltransferase</keyword>
<dbReference type="GO" id="GO:0008168">
    <property type="term" value="F:methyltransferase activity"/>
    <property type="evidence" value="ECO:0007669"/>
    <property type="project" value="UniProtKB-KW"/>
</dbReference>
<dbReference type="AlphaFoldDB" id="A0AAN8EYX4"/>
<name>A0AAN8EYX4_TRICO</name>
<dbReference type="EMBL" id="WIXE01022736">
    <property type="protein sequence ID" value="KAK5967235.1"/>
    <property type="molecule type" value="Genomic_DNA"/>
</dbReference>
<feature type="domain" description="Methyltransferase" evidence="1">
    <location>
        <begin position="12"/>
        <end position="107"/>
    </location>
</feature>
<dbReference type="PANTHER" id="PTHR45581">
    <property type="entry name" value="PROTEIN CBG10435"/>
    <property type="match status" value="1"/>
</dbReference>
<protein>
    <submittedName>
        <fullName evidence="2">Methyltransferase domain protein</fullName>
    </submittedName>
</protein>
<sequence length="187" mass="20858">MDANLNEIIMIFEFSAETFPKSNFTGIDVTLEAVHMANQKRKDNGKMFDNLAFIQMNAAEMDPDWTENYDVVTIIDACHDQTRPDKCLKEIHRVLKRGGVFGMLEVKGTSNVFTDRKEMGPLAAGVYGCSLFHCLPVGSNSPDALALGAMFGERRAMKLLQEAGFSDITVVPTPFYPFNTLYLCKKS</sequence>
<evidence type="ECO:0000259" key="1">
    <source>
        <dbReference type="Pfam" id="PF13847"/>
    </source>
</evidence>
<keyword evidence="2" id="KW-0808">Transferase</keyword>
<dbReference type="Gene3D" id="3.40.50.150">
    <property type="entry name" value="Vaccinia Virus protein VP39"/>
    <property type="match status" value="1"/>
</dbReference>
<dbReference type="Proteomes" id="UP001331761">
    <property type="component" value="Unassembled WGS sequence"/>
</dbReference>
<dbReference type="InterPro" id="IPR025714">
    <property type="entry name" value="Methyltranfer_dom"/>
</dbReference>
<gene>
    <name evidence="2" type="ORF">GCK32_016869</name>
</gene>
<keyword evidence="3" id="KW-1185">Reference proteome</keyword>
<evidence type="ECO:0000313" key="3">
    <source>
        <dbReference type="Proteomes" id="UP001331761"/>
    </source>
</evidence>
<dbReference type="InterPro" id="IPR029063">
    <property type="entry name" value="SAM-dependent_MTases_sf"/>
</dbReference>
<proteinExistence type="predicted"/>
<reference evidence="2 3" key="1">
    <citation type="submission" date="2019-10" db="EMBL/GenBank/DDBJ databases">
        <title>Assembly and Annotation for the nematode Trichostrongylus colubriformis.</title>
        <authorList>
            <person name="Martin J."/>
        </authorList>
    </citation>
    <scope>NUCLEOTIDE SEQUENCE [LARGE SCALE GENOMIC DNA]</scope>
    <source>
        <strain evidence="2">G859</strain>
        <tissue evidence="2">Whole worm</tissue>
    </source>
</reference>
<evidence type="ECO:0000313" key="2">
    <source>
        <dbReference type="EMBL" id="KAK5967235.1"/>
    </source>
</evidence>
<organism evidence="2 3">
    <name type="scientific">Trichostrongylus colubriformis</name>
    <name type="common">Black scour worm</name>
    <dbReference type="NCBI Taxonomy" id="6319"/>
    <lineage>
        <taxon>Eukaryota</taxon>
        <taxon>Metazoa</taxon>
        <taxon>Ecdysozoa</taxon>
        <taxon>Nematoda</taxon>
        <taxon>Chromadorea</taxon>
        <taxon>Rhabditida</taxon>
        <taxon>Rhabditina</taxon>
        <taxon>Rhabditomorpha</taxon>
        <taxon>Strongyloidea</taxon>
        <taxon>Trichostrongylidae</taxon>
        <taxon>Trichostrongylus</taxon>
    </lineage>
</organism>
<dbReference type="Pfam" id="PF13847">
    <property type="entry name" value="Methyltransf_31"/>
    <property type="match status" value="1"/>
</dbReference>
<dbReference type="GO" id="GO:0032259">
    <property type="term" value="P:methylation"/>
    <property type="evidence" value="ECO:0007669"/>
    <property type="project" value="UniProtKB-KW"/>
</dbReference>
<comment type="caution">
    <text evidence="2">The sequence shown here is derived from an EMBL/GenBank/DDBJ whole genome shotgun (WGS) entry which is preliminary data.</text>
</comment>